<organism evidence="1 2">
    <name type="scientific">Lepidopterella palustris CBS 459.81</name>
    <dbReference type="NCBI Taxonomy" id="1314670"/>
    <lineage>
        <taxon>Eukaryota</taxon>
        <taxon>Fungi</taxon>
        <taxon>Dikarya</taxon>
        <taxon>Ascomycota</taxon>
        <taxon>Pezizomycotina</taxon>
        <taxon>Dothideomycetes</taxon>
        <taxon>Pleosporomycetidae</taxon>
        <taxon>Mytilinidiales</taxon>
        <taxon>Argynnaceae</taxon>
        <taxon>Lepidopterella</taxon>
    </lineage>
</organism>
<dbReference type="OrthoDB" id="3755193at2759"/>
<evidence type="ECO:0000313" key="2">
    <source>
        <dbReference type="Proteomes" id="UP000250266"/>
    </source>
</evidence>
<dbReference type="EMBL" id="KV744847">
    <property type="protein sequence ID" value="OCK83980.1"/>
    <property type="molecule type" value="Genomic_DNA"/>
</dbReference>
<keyword evidence="2" id="KW-1185">Reference proteome</keyword>
<reference evidence="1 2" key="1">
    <citation type="journal article" date="2016" name="Nat. Commun.">
        <title>Ectomycorrhizal ecology is imprinted in the genome of the dominant symbiotic fungus Cenococcum geophilum.</title>
        <authorList>
            <consortium name="DOE Joint Genome Institute"/>
            <person name="Peter M."/>
            <person name="Kohler A."/>
            <person name="Ohm R.A."/>
            <person name="Kuo A."/>
            <person name="Krutzmann J."/>
            <person name="Morin E."/>
            <person name="Arend M."/>
            <person name="Barry K.W."/>
            <person name="Binder M."/>
            <person name="Choi C."/>
            <person name="Clum A."/>
            <person name="Copeland A."/>
            <person name="Grisel N."/>
            <person name="Haridas S."/>
            <person name="Kipfer T."/>
            <person name="LaButti K."/>
            <person name="Lindquist E."/>
            <person name="Lipzen A."/>
            <person name="Maire R."/>
            <person name="Meier B."/>
            <person name="Mihaltcheva S."/>
            <person name="Molinier V."/>
            <person name="Murat C."/>
            <person name="Poggeler S."/>
            <person name="Quandt C.A."/>
            <person name="Sperisen C."/>
            <person name="Tritt A."/>
            <person name="Tisserant E."/>
            <person name="Crous P.W."/>
            <person name="Henrissat B."/>
            <person name="Nehls U."/>
            <person name="Egli S."/>
            <person name="Spatafora J.W."/>
            <person name="Grigoriev I.V."/>
            <person name="Martin F.M."/>
        </authorList>
    </citation>
    <scope>NUCLEOTIDE SEQUENCE [LARGE SCALE GENOMIC DNA]</scope>
    <source>
        <strain evidence="1 2">CBS 459.81</strain>
    </source>
</reference>
<sequence>MVLELEAATLVNANNNNPPALAKWREENRVTVSVKLDDSKPPLNPSSNVSTFIDTSAPINSALVKVDSVAHIAHSTVAQDDAKFANPVLGAVLDDDQQPRGTLQVMADTEGRDQLYRVSPETVVAYLEYNRGHWLIDTDPTMRPLRTRLRSLGMNYRPSIVAKADQQGHPGRRVIDKLETNVAGVRIIGQQSDETCSACTEAKLTRQIARRPQEDHAQRPFYRVAIDLIQLLPTGEACLNDDKYAGHFVD</sequence>
<name>A0A8E2EHA4_9PEZI</name>
<evidence type="ECO:0008006" key="3">
    <source>
        <dbReference type="Google" id="ProtNLM"/>
    </source>
</evidence>
<evidence type="ECO:0000313" key="1">
    <source>
        <dbReference type="EMBL" id="OCK83980.1"/>
    </source>
</evidence>
<accession>A0A8E2EHA4</accession>
<dbReference type="AlphaFoldDB" id="A0A8E2EHA4"/>
<dbReference type="Proteomes" id="UP000250266">
    <property type="component" value="Unassembled WGS sequence"/>
</dbReference>
<gene>
    <name evidence="1" type="ORF">K432DRAFT_389900</name>
</gene>
<protein>
    <recommendedName>
        <fullName evidence="3">GAG-pre-integrase domain-containing protein</fullName>
    </recommendedName>
</protein>
<proteinExistence type="predicted"/>